<dbReference type="Gene3D" id="3.30.1050.40">
    <property type="match status" value="1"/>
</dbReference>
<feature type="region of interest" description="Disordered" evidence="1">
    <location>
        <begin position="1"/>
        <end position="21"/>
    </location>
</feature>
<dbReference type="KEGG" id="tdf:H9L22_02235"/>
<evidence type="ECO:0000313" key="3">
    <source>
        <dbReference type="EMBL" id="QNP56314.1"/>
    </source>
</evidence>
<dbReference type="EMBL" id="CP060789">
    <property type="protein sequence ID" value="QNP56314.1"/>
    <property type="molecule type" value="Genomic_DNA"/>
</dbReference>
<accession>A0A7H0H6Z8</accession>
<evidence type="ECO:0000313" key="4">
    <source>
        <dbReference type="Proteomes" id="UP000516117"/>
    </source>
</evidence>
<keyword evidence="4" id="KW-1185">Reference proteome</keyword>
<evidence type="ECO:0000256" key="1">
    <source>
        <dbReference type="SAM" id="MobiDB-lite"/>
    </source>
</evidence>
<protein>
    <recommendedName>
        <fullName evidence="2">Bacterial SCP orthologue domain-containing protein</fullName>
    </recommendedName>
</protein>
<dbReference type="Proteomes" id="UP000516117">
    <property type="component" value="Chromosome"/>
</dbReference>
<reference evidence="3 4" key="1">
    <citation type="submission" date="2020-08" db="EMBL/GenBank/DDBJ databases">
        <title>Genome sequence of Tessaracoccus defluvii JCM 17540T.</title>
        <authorList>
            <person name="Hyun D.-W."/>
            <person name="Bae J.-W."/>
        </authorList>
    </citation>
    <scope>NUCLEOTIDE SEQUENCE [LARGE SCALE GENOMIC DNA]</scope>
    <source>
        <strain evidence="3 4">JCM 17540</strain>
    </source>
</reference>
<dbReference type="AlphaFoldDB" id="A0A7H0H6Z8"/>
<gene>
    <name evidence="3" type="ORF">H9L22_02235</name>
</gene>
<organism evidence="3 4">
    <name type="scientific">Tessaracoccus defluvii</name>
    <dbReference type="NCBI Taxonomy" id="1285901"/>
    <lineage>
        <taxon>Bacteria</taxon>
        <taxon>Bacillati</taxon>
        <taxon>Actinomycetota</taxon>
        <taxon>Actinomycetes</taxon>
        <taxon>Propionibacteriales</taxon>
        <taxon>Propionibacteriaceae</taxon>
        <taxon>Tessaracoccus</taxon>
    </lineage>
</organism>
<evidence type="ECO:0000259" key="2">
    <source>
        <dbReference type="Pfam" id="PF17844"/>
    </source>
</evidence>
<feature type="domain" description="Bacterial SCP orthologue" evidence="2">
    <location>
        <begin position="95"/>
        <end position="184"/>
    </location>
</feature>
<proteinExistence type="predicted"/>
<sequence length="187" mass="19945">MFPRSVRWPTARRSRGGRTRRRVTGFWSRANSIGVGRADGPDYPGSTMFKPTPKVVAALRELVPADQLDLELSRRRPDLTALLLRAAATDAPLGRDLQAAVCRAGCALLGERHPGASIEVRVPPFAAVQLGFGTGPRHTRGTPPNVVEMSPETFIDLAVGRVAWADATVDMSGVHAGEAAAGFPLVT</sequence>
<dbReference type="Pfam" id="PF17844">
    <property type="entry name" value="SCP_3"/>
    <property type="match status" value="1"/>
</dbReference>
<name>A0A7H0H6Z8_9ACTN</name>
<dbReference type="InterPro" id="IPR041629">
    <property type="entry name" value="SCP_3"/>
</dbReference>
<feature type="compositionally biased region" description="Basic residues" evidence="1">
    <location>
        <begin position="10"/>
        <end position="21"/>
    </location>
</feature>